<evidence type="ECO:0000256" key="1">
    <source>
        <dbReference type="ARBA" id="ARBA00009521"/>
    </source>
</evidence>
<keyword evidence="3 10" id="KW-1134">Transmembrane beta strand</keyword>
<comment type="function">
    <text evidence="10">Forms passive diffusion pores that allow small molecular weight hydrophilic materials across the outer membrane.</text>
</comment>
<organism evidence="11 12">
    <name type="scientific">Rhizobium soli</name>
    <dbReference type="NCBI Taxonomy" id="424798"/>
    <lineage>
        <taxon>Bacteria</taxon>
        <taxon>Pseudomonadati</taxon>
        <taxon>Pseudomonadota</taxon>
        <taxon>Alphaproteobacteria</taxon>
        <taxon>Hyphomicrobiales</taxon>
        <taxon>Rhizobiaceae</taxon>
        <taxon>Rhizobium/Agrobacterium group</taxon>
        <taxon>Rhizobium</taxon>
    </lineage>
</organism>
<gene>
    <name evidence="11" type="ORF">F4695_002492</name>
</gene>
<dbReference type="Proteomes" id="UP000585437">
    <property type="component" value="Unassembled WGS sequence"/>
</dbReference>
<comment type="caution">
    <text evidence="11">The sequence shown here is derived from an EMBL/GenBank/DDBJ whole genome shotgun (WGS) entry which is preliminary data.</text>
</comment>
<evidence type="ECO:0000313" key="12">
    <source>
        <dbReference type="Proteomes" id="UP000585437"/>
    </source>
</evidence>
<name>A0A7X0MTD4_9HYPH</name>
<dbReference type="Pfam" id="PF02530">
    <property type="entry name" value="Porin_2"/>
    <property type="match status" value="1"/>
</dbReference>
<keyword evidence="8 10" id="KW-0472">Membrane</keyword>
<evidence type="ECO:0000256" key="4">
    <source>
        <dbReference type="ARBA" id="ARBA00022692"/>
    </source>
</evidence>
<evidence type="ECO:0000256" key="8">
    <source>
        <dbReference type="ARBA" id="ARBA00023136"/>
    </source>
</evidence>
<proteinExistence type="inferred from homology"/>
<evidence type="ECO:0000256" key="7">
    <source>
        <dbReference type="ARBA" id="ARBA00023114"/>
    </source>
</evidence>
<comment type="subcellular location">
    <subcellularLocation>
        <location evidence="10">Cell outer membrane</location>
        <topology evidence="10">Multi-pass membrane protein</topology>
    </subcellularLocation>
</comment>
<feature type="chain" id="PRO_5031591983" description="Porin" evidence="10">
    <location>
        <begin position="23"/>
        <end position="349"/>
    </location>
</feature>
<comment type="similarity">
    <text evidence="1 10">Belongs to the alphaproteobacteria porin family.</text>
</comment>
<accession>A0A7X0MTD4</accession>
<keyword evidence="6 10" id="KW-0406">Ion transport</keyword>
<dbReference type="GO" id="GO:0046930">
    <property type="term" value="C:pore complex"/>
    <property type="evidence" value="ECO:0007669"/>
    <property type="project" value="UniProtKB-KW"/>
</dbReference>
<dbReference type="InterPro" id="IPR003684">
    <property type="entry name" value="Porin_alphabac"/>
</dbReference>
<dbReference type="GO" id="GO:0006811">
    <property type="term" value="P:monoatomic ion transport"/>
    <property type="evidence" value="ECO:0007669"/>
    <property type="project" value="UniProtKB-KW"/>
</dbReference>
<dbReference type="GO" id="GO:0015288">
    <property type="term" value="F:porin activity"/>
    <property type="evidence" value="ECO:0007669"/>
    <property type="project" value="UniProtKB-KW"/>
</dbReference>
<keyword evidence="5 10" id="KW-0732">Signal</keyword>
<keyword evidence="4 10" id="KW-0812">Transmembrane</keyword>
<evidence type="ECO:0000256" key="10">
    <source>
        <dbReference type="RuleBase" id="RU364005"/>
    </source>
</evidence>
<dbReference type="RefSeq" id="WP_184654825.1">
    <property type="nucleotide sequence ID" value="NZ_JACHBU010000004.1"/>
</dbReference>
<dbReference type="AlphaFoldDB" id="A0A7X0MTD4"/>
<keyword evidence="7 10" id="KW-0626">Porin</keyword>
<dbReference type="EMBL" id="JACHBU010000004">
    <property type="protein sequence ID" value="MBB6509135.1"/>
    <property type="molecule type" value="Genomic_DNA"/>
</dbReference>
<keyword evidence="2 10" id="KW-0813">Transport</keyword>
<evidence type="ECO:0000256" key="3">
    <source>
        <dbReference type="ARBA" id="ARBA00022452"/>
    </source>
</evidence>
<evidence type="ECO:0000256" key="6">
    <source>
        <dbReference type="ARBA" id="ARBA00023065"/>
    </source>
</evidence>
<evidence type="ECO:0000313" key="11">
    <source>
        <dbReference type="EMBL" id="MBB6509135.1"/>
    </source>
</evidence>
<keyword evidence="9 10" id="KW-0998">Cell outer membrane</keyword>
<evidence type="ECO:0000256" key="2">
    <source>
        <dbReference type="ARBA" id="ARBA00022448"/>
    </source>
</evidence>
<protein>
    <recommendedName>
        <fullName evidence="10">Porin</fullName>
    </recommendedName>
</protein>
<feature type="signal peptide" evidence="10">
    <location>
        <begin position="1"/>
        <end position="22"/>
    </location>
</feature>
<dbReference type="GO" id="GO:0009279">
    <property type="term" value="C:cell outer membrane"/>
    <property type="evidence" value="ECO:0007669"/>
    <property type="project" value="UniProtKB-SubCell"/>
</dbReference>
<evidence type="ECO:0000256" key="9">
    <source>
        <dbReference type="ARBA" id="ARBA00023237"/>
    </source>
</evidence>
<reference evidence="11 12" key="1">
    <citation type="submission" date="2020-08" db="EMBL/GenBank/DDBJ databases">
        <title>The Agave Microbiome: Exploring the role of microbial communities in plant adaptations to desert environments.</title>
        <authorList>
            <person name="Partida-Martinez L.P."/>
        </authorList>
    </citation>
    <scope>NUCLEOTIDE SEQUENCE [LARGE SCALE GENOMIC DNA]</scope>
    <source>
        <strain evidence="11 12">AS3.12</strain>
    </source>
</reference>
<dbReference type="SUPFAM" id="SSF56935">
    <property type="entry name" value="Porins"/>
    <property type="match status" value="1"/>
</dbReference>
<keyword evidence="12" id="KW-1185">Reference proteome</keyword>
<evidence type="ECO:0000256" key="5">
    <source>
        <dbReference type="ARBA" id="ARBA00022729"/>
    </source>
</evidence>
<comment type="domain">
    <text evidence="10">Consists of 16-stranded beta-barrel sheets, with large surface-exposed loops, that form a transmembrane pore at the center of each barrel. The pore is partially ocluded by a peptide loop that folds into the pore lumen.</text>
</comment>
<sequence length="349" mass="37296">MNIKSLLLGSAAALAAVSGAQAADAIVAAEPEPMEYVRVCDAFGTGYFYIPGTETCLKIGGYVRFDAGYADAYTPNSDGLYTNSRAHISLDTASDTEWGALKTRIVARFDYNPHNSETFEENTRTRLIEANITWGGFLVGLADSQYSSFSGYAGDVINDDVISYGPFELNQVTYTFDGGNGFKAVVSLEDDGTNDNDIPGGASDWPDAVAGIKYDSGTFAASLVGGYDESQEEGAIKARISGTFGAFSAFLLGGWNTDGDTTNKYAPGDSVGTSWGDWAVWGGAGYKFTDKVAANVQLSYTDNETFAATGNVQWTPVSGLLIQPEISYTSWDAIDEDQFAGMVRLQRTF</sequence>